<gene>
    <name evidence="1" type="ORF">HEPPS_02050</name>
</gene>
<accession>A0A0G7ZLI1</accession>
<evidence type="ECO:0000313" key="1">
    <source>
        <dbReference type="EMBL" id="CRX37005.1"/>
    </source>
</evidence>
<organism evidence="1 2">
    <name type="scientific">Candidatus Hepatoplasma crinochetorum</name>
    <dbReference type="NCBI Taxonomy" id="295596"/>
    <lineage>
        <taxon>Bacteria</taxon>
        <taxon>Bacillati</taxon>
        <taxon>Mycoplasmatota</taxon>
        <taxon>Mollicutes</taxon>
        <taxon>Candidatus Hepatoplasmataceae</taxon>
        <taxon>Candidatus Hepatoplasma</taxon>
    </lineage>
</organism>
<name>A0A0G7ZLI1_9MOLU</name>
<dbReference type="AlphaFoldDB" id="A0A0G7ZLI1"/>
<protein>
    <submittedName>
        <fullName evidence="1">Uncharacterized protein</fullName>
    </submittedName>
</protein>
<proteinExistence type="predicted"/>
<reference evidence="2" key="1">
    <citation type="submission" date="2015-05" db="EMBL/GenBank/DDBJ databases">
        <authorList>
            <person name="Collingro A."/>
        </authorList>
    </citation>
    <scope>NUCLEOTIDE SEQUENCE [LARGE SCALE GENOMIC DNA]</scope>
    <source>
        <strain evidence="2">Ps</strain>
    </source>
</reference>
<keyword evidence="2" id="KW-1185">Reference proteome</keyword>
<dbReference type="EMBL" id="CWGI01000001">
    <property type="protein sequence ID" value="CRX37005.1"/>
    <property type="molecule type" value="Genomic_DNA"/>
</dbReference>
<sequence>MAFKKIYNNKTRYYFFVKNKDTEIYLTRIINFHDYRKNLIKIKEFPANFGYFIFKPKGFNSFLISEKLDIIFTDWDNRVFYLEKSFKTNSFTKGFKNAKFIYILPKKTIENFDIAKNDIISHRRMSNKKWRKIEFRKINY</sequence>
<dbReference type="Proteomes" id="UP000242141">
    <property type="component" value="Unassembled WGS sequence"/>
</dbReference>
<evidence type="ECO:0000313" key="2">
    <source>
        <dbReference type="Proteomes" id="UP000242141"/>
    </source>
</evidence>